<feature type="non-terminal residue" evidence="2">
    <location>
        <position position="688"/>
    </location>
</feature>
<organism evidence="2 3">
    <name type="scientific">Polarella glacialis</name>
    <name type="common">Dinoflagellate</name>
    <dbReference type="NCBI Taxonomy" id="89957"/>
    <lineage>
        <taxon>Eukaryota</taxon>
        <taxon>Sar</taxon>
        <taxon>Alveolata</taxon>
        <taxon>Dinophyceae</taxon>
        <taxon>Suessiales</taxon>
        <taxon>Suessiaceae</taxon>
        <taxon>Polarella</taxon>
    </lineage>
</organism>
<proteinExistence type="predicted"/>
<feature type="transmembrane region" description="Helical" evidence="1">
    <location>
        <begin position="221"/>
        <end position="239"/>
    </location>
</feature>
<keyword evidence="1" id="KW-0472">Membrane</keyword>
<feature type="transmembrane region" description="Helical" evidence="1">
    <location>
        <begin position="251"/>
        <end position="276"/>
    </location>
</feature>
<evidence type="ECO:0000256" key="1">
    <source>
        <dbReference type="SAM" id="Phobius"/>
    </source>
</evidence>
<dbReference type="Proteomes" id="UP000654075">
    <property type="component" value="Unassembled WGS sequence"/>
</dbReference>
<reference evidence="2" key="1">
    <citation type="submission" date="2021-02" db="EMBL/GenBank/DDBJ databases">
        <authorList>
            <person name="Dougan E. K."/>
            <person name="Rhodes N."/>
            <person name="Thang M."/>
            <person name="Chan C."/>
        </authorList>
    </citation>
    <scope>NUCLEOTIDE SEQUENCE</scope>
</reference>
<evidence type="ECO:0008006" key="4">
    <source>
        <dbReference type="Google" id="ProtNLM"/>
    </source>
</evidence>
<dbReference type="AlphaFoldDB" id="A0A813HFL0"/>
<comment type="caution">
    <text evidence="2">The sequence shown here is derived from an EMBL/GenBank/DDBJ whole genome shotgun (WGS) entry which is preliminary data.</text>
</comment>
<dbReference type="PANTHER" id="PTHR19346">
    <property type="entry name" value="SUGAR PHOSPHATE TRANSPORTER DOMAIN-CONTAINING PROTEIN"/>
    <property type="match status" value="1"/>
</dbReference>
<keyword evidence="1" id="KW-1133">Transmembrane helix</keyword>
<feature type="transmembrane region" description="Helical" evidence="1">
    <location>
        <begin position="291"/>
        <end position="313"/>
    </location>
</feature>
<accession>A0A813HFL0</accession>
<keyword evidence="3" id="KW-1185">Reference proteome</keyword>
<dbReference type="OrthoDB" id="432006at2759"/>
<dbReference type="EMBL" id="CAJNNV010031571">
    <property type="protein sequence ID" value="CAE8636907.1"/>
    <property type="molecule type" value="Genomic_DNA"/>
</dbReference>
<feature type="transmembrane region" description="Helical" evidence="1">
    <location>
        <begin position="320"/>
        <end position="338"/>
    </location>
</feature>
<evidence type="ECO:0000313" key="2">
    <source>
        <dbReference type="EMBL" id="CAE8636907.1"/>
    </source>
</evidence>
<dbReference type="PANTHER" id="PTHR19346:SF4">
    <property type="entry name" value="SUGAR PHOSPHATE TRANSPORTER DOMAIN-CONTAINING PROTEIN"/>
    <property type="match status" value="1"/>
</dbReference>
<gene>
    <name evidence="2" type="ORF">PGLA1383_LOCUS52312</name>
</gene>
<dbReference type="InterPro" id="IPR037185">
    <property type="entry name" value="EmrE-like"/>
</dbReference>
<feature type="transmembrane region" description="Helical" evidence="1">
    <location>
        <begin position="168"/>
        <end position="187"/>
    </location>
</feature>
<feature type="transmembrane region" description="Helical" evidence="1">
    <location>
        <begin position="86"/>
        <end position="105"/>
    </location>
</feature>
<dbReference type="InterPro" id="IPR026505">
    <property type="entry name" value="Solute_c_fam_35_mem_F3/F4"/>
</dbReference>
<dbReference type="Gene3D" id="1.10.3730.20">
    <property type="match status" value="1"/>
</dbReference>
<dbReference type="SUPFAM" id="SSF103481">
    <property type="entry name" value="Multidrug resistance efflux transporter EmrE"/>
    <property type="match status" value="1"/>
</dbReference>
<evidence type="ECO:0000313" key="3">
    <source>
        <dbReference type="Proteomes" id="UP000654075"/>
    </source>
</evidence>
<name>A0A813HFL0_POLGL</name>
<sequence>AQGPREGVMQRDAPRLVSSAEDLTRLEGPACSGESQAALSSRLLRPSLLAPWAAALSCLLFCGNSELLQSLQRGPLEADQRHASPLLNLALCHLGGLLFVPYFLCGAGRASASIDAKAPLVPPGSGVARSCLASSPCAAALVFGLLLMSYNYAWLRSATLLAAGLTNAIFLAVSVALVYLASVFLFAEAVTPRRLLGIALALGGSMLASGGGRVFTSGGGVGVALAFAAAGGYTVYQILFRYVFSHLKQDVAFLAYFGAWVSAWHVIAIFPMILLADFTEYEKLEFPRGRSAWLCTLASALIASTVNALNLCVVMWGSPMLLPSTSAFSVPLIVFLDFVLHEARPRGLELLGHSLVVLSVVLIMQLGSSSSSLGRSLKQYPNTEAWLGIAFYKLVAGTNVDPRAVDVNCVVMLQGSGMGKNGSSNVTVERWDGKVFRRYRKFYNVPGGEFVRLRLDAAEGAEGAVAVDSQRKVLLLQAQAAAASDPALQRDRLTTDNARIQATVSMFVASWPAELTSSIAVTNSFLANFVASLREALGAELQQPAPQIFVDGATLQSPTLGLARPAIVGAFTVYVAKEGDAALLGKTWETDNKVVLKKTTEISQDPFNVDALLLTDQLKTELRRATRLDPLQASILAQVEAGLELQLGAPVLTVPYTVVAQPPSAAPQENSASEQDQIPIYVGILSGA</sequence>
<keyword evidence="1" id="KW-0812">Transmembrane</keyword>
<protein>
    <recommendedName>
        <fullName evidence="4">EamA domain-containing protein</fullName>
    </recommendedName>
</protein>
<feature type="transmembrane region" description="Helical" evidence="1">
    <location>
        <begin position="126"/>
        <end position="148"/>
    </location>
</feature>
<feature type="non-terminal residue" evidence="2">
    <location>
        <position position="1"/>
    </location>
</feature>